<comment type="similarity">
    <text evidence="4">Belongs to the ELP4 family.</text>
</comment>
<evidence type="ECO:0000256" key="4">
    <source>
        <dbReference type="ARBA" id="ARBA00007573"/>
    </source>
</evidence>
<evidence type="ECO:0000313" key="11">
    <source>
        <dbReference type="Proteomes" id="UP001161757"/>
    </source>
</evidence>
<comment type="subcellular location">
    <subcellularLocation>
        <location evidence="2">Cytoplasm</location>
    </subcellularLocation>
    <subcellularLocation>
        <location evidence="1">Nucleus</location>
    </subcellularLocation>
</comment>
<name>A0AAN6EK50_EXODE</name>
<feature type="region of interest" description="Disordered" evidence="9">
    <location>
        <begin position="362"/>
        <end position="389"/>
    </location>
</feature>
<reference evidence="10" key="1">
    <citation type="submission" date="2023-01" db="EMBL/GenBank/DDBJ databases">
        <title>Exophiala dermititidis isolated from Cystic Fibrosis Patient.</title>
        <authorList>
            <person name="Kurbessoian T."/>
            <person name="Crocker A."/>
            <person name="Murante D."/>
            <person name="Hogan D.A."/>
            <person name="Stajich J.E."/>
        </authorList>
    </citation>
    <scope>NUCLEOTIDE SEQUENCE</scope>
    <source>
        <strain evidence="10">Ex8</strain>
    </source>
</reference>
<feature type="compositionally biased region" description="Polar residues" evidence="9">
    <location>
        <begin position="13"/>
        <end position="23"/>
    </location>
</feature>
<dbReference type="Pfam" id="PF05625">
    <property type="entry name" value="PAXNEB"/>
    <property type="match status" value="1"/>
</dbReference>
<comment type="caution">
    <text evidence="10">The sequence shown here is derived from an EMBL/GenBank/DDBJ whole genome shotgun (WGS) entry which is preliminary data.</text>
</comment>
<feature type="region of interest" description="Disordered" evidence="9">
    <location>
        <begin position="1"/>
        <end position="47"/>
    </location>
</feature>
<dbReference type="GO" id="GO:0002098">
    <property type="term" value="P:tRNA wobble uridine modification"/>
    <property type="evidence" value="ECO:0007669"/>
    <property type="project" value="InterPro"/>
</dbReference>
<feature type="compositionally biased region" description="Basic and acidic residues" evidence="9">
    <location>
        <begin position="380"/>
        <end position="389"/>
    </location>
</feature>
<dbReference type="AlphaFoldDB" id="A0AAN6EK50"/>
<evidence type="ECO:0000313" key="10">
    <source>
        <dbReference type="EMBL" id="KAJ8986599.1"/>
    </source>
</evidence>
<dbReference type="Gene3D" id="3.40.50.300">
    <property type="entry name" value="P-loop containing nucleotide triphosphate hydrolases"/>
    <property type="match status" value="1"/>
</dbReference>
<evidence type="ECO:0000256" key="2">
    <source>
        <dbReference type="ARBA" id="ARBA00004496"/>
    </source>
</evidence>
<gene>
    <name evidence="10" type="primary">ELP4</name>
    <name evidence="10" type="ORF">HRR80_009319</name>
</gene>
<dbReference type="EMBL" id="JAJGCB010000034">
    <property type="protein sequence ID" value="KAJ8986599.1"/>
    <property type="molecule type" value="Genomic_DNA"/>
</dbReference>
<evidence type="ECO:0000256" key="1">
    <source>
        <dbReference type="ARBA" id="ARBA00004123"/>
    </source>
</evidence>
<feature type="compositionally biased region" description="Polar residues" evidence="9">
    <location>
        <begin position="153"/>
        <end position="165"/>
    </location>
</feature>
<keyword evidence="8" id="KW-0539">Nucleus</keyword>
<dbReference type="GO" id="GO:0008023">
    <property type="term" value="C:transcription elongation factor complex"/>
    <property type="evidence" value="ECO:0007669"/>
    <property type="project" value="TreeGrafter"/>
</dbReference>
<dbReference type="PANTHER" id="PTHR12896">
    <property type="entry name" value="PAX6 NEIGHBOR PROTEIN PAXNEB"/>
    <property type="match status" value="1"/>
</dbReference>
<comment type="pathway">
    <text evidence="3">tRNA modification; 5-methoxycarbonylmethyl-2-thiouridine-tRNA biosynthesis.</text>
</comment>
<dbReference type="GO" id="GO:0033588">
    <property type="term" value="C:elongator holoenzyme complex"/>
    <property type="evidence" value="ECO:0007669"/>
    <property type="project" value="InterPro"/>
</dbReference>
<dbReference type="CDD" id="cd19494">
    <property type="entry name" value="Elp4"/>
    <property type="match status" value="1"/>
</dbReference>
<proteinExistence type="inferred from homology"/>
<dbReference type="InterPro" id="IPR027417">
    <property type="entry name" value="P-loop_NTPase"/>
</dbReference>
<sequence>MSFRKRNVGLSGSARSDGTSQPNPKEPVRLPGVRPSPLDGRPTTSTGTASLDALLAGHSGLALGCSILIEESGTTDYAGALLRFSAAEGLLQGHHVHVVGMTEHWGRELPGAGGESEMKEKPAASMEKMKIAWRYESLGQFGASTNTRERPQAISTQPASSNEPGQNPPAAFCHTFDLTKRLVHPASSRMDFIQLGMNPTQSPFAPVLEHLKNSLSKSAPNTVHRVVIPSMLSPALYPPHSSQPQCVLQFLHGLRAIFAAYPNRVTAIMSLPLSLYPRSSGLVRWMELLNDGVFELAPFPHSADGDAQVSRGPAGTAEEPPQGLLQVHRLPILQDRGIGTGTSENDWTFTLSRRKFTIKPFNLPPIEGDTEAQQSSGAEQKAKKSDLEF</sequence>
<keyword evidence="7" id="KW-0819">tRNA processing</keyword>
<evidence type="ECO:0000256" key="7">
    <source>
        <dbReference type="ARBA" id="ARBA00022694"/>
    </source>
</evidence>
<keyword evidence="6" id="KW-0963">Cytoplasm</keyword>
<evidence type="ECO:0000256" key="6">
    <source>
        <dbReference type="ARBA" id="ARBA00022490"/>
    </source>
</evidence>
<evidence type="ECO:0000256" key="9">
    <source>
        <dbReference type="SAM" id="MobiDB-lite"/>
    </source>
</evidence>
<evidence type="ECO:0000256" key="8">
    <source>
        <dbReference type="ARBA" id="ARBA00023242"/>
    </source>
</evidence>
<organism evidence="10 11">
    <name type="scientific">Exophiala dermatitidis</name>
    <name type="common">Black yeast-like fungus</name>
    <name type="synonym">Wangiella dermatitidis</name>
    <dbReference type="NCBI Taxonomy" id="5970"/>
    <lineage>
        <taxon>Eukaryota</taxon>
        <taxon>Fungi</taxon>
        <taxon>Dikarya</taxon>
        <taxon>Ascomycota</taxon>
        <taxon>Pezizomycotina</taxon>
        <taxon>Eurotiomycetes</taxon>
        <taxon>Chaetothyriomycetidae</taxon>
        <taxon>Chaetothyriales</taxon>
        <taxon>Herpotrichiellaceae</taxon>
        <taxon>Exophiala</taxon>
    </lineage>
</organism>
<evidence type="ECO:0000256" key="5">
    <source>
        <dbReference type="ARBA" id="ARBA00020265"/>
    </source>
</evidence>
<feature type="region of interest" description="Disordered" evidence="9">
    <location>
        <begin position="142"/>
        <end position="170"/>
    </location>
</feature>
<dbReference type="GO" id="GO:0005737">
    <property type="term" value="C:cytoplasm"/>
    <property type="evidence" value="ECO:0007669"/>
    <property type="project" value="UniProtKB-SubCell"/>
</dbReference>
<dbReference type="Proteomes" id="UP001161757">
    <property type="component" value="Unassembled WGS sequence"/>
</dbReference>
<dbReference type="InterPro" id="IPR008728">
    <property type="entry name" value="Elongator_complex_protein_4"/>
</dbReference>
<evidence type="ECO:0000256" key="3">
    <source>
        <dbReference type="ARBA" id="ARBA00005043"/>
    </source>
</evidence>
<accession>A0AAN6EK50</accession>
<dbReference type="PANTHER" id="PTHR12896:SF1">
    <property type="entry name" value="ELONGATOR COMPLEX PROTEIN 4"/>
    <property type="match status" value="1"/>
</dbReference>
<protein>
    <recommendedName>
        <fullName evidence="5">Elongator complex protein 4</fullName>
    </recommendedName>
</protein>